<reference evidence="3 4" key="1">
    <citation type="submission" date="2018-05" db="EMBL/GenBank/DDBJ databases">
        <title>Complete Genome Sequence of Deinococcus sp. strain 17bor-2.</title>
        <authorList>
            <person name="Srinivasan S."/>
        </authorList>
    </citation>
    <scope>NUCLEOTIDE SEQUENCE [LARGE SCALE GENOMIC DNA]</scope>
    <source>
        <strain evidence="3 4">17bor-2</strain>
    </source>
</reference>
<proteinExistence type="predicted"/>
<evidence type="ECO:0000313" key="3">
    <source>
        <dbReference type="EMBL" id="AWN23220.1"/>
    </source>
</evidence>
<dbReference type="OrthoDB" id="9785718at2"/>
<dbReference type="AlphaFoldDB" id="A0A2Z3JIL7"/>
<dbReference type="PROSITE" id="PS50110">
    <property type="entry name" value="RESPONSE_REGULATORY"/>
    <property type="match status" value="1"/>
</dbReference>
<name>A0A2Z3JIL7_9DEIO</name>
<dbReference type="EMBL" id="CP029494">
    <property type="protein sequence ID" value="AWN23220.1"/>
    <property type="molecule type" value="Genomic_DNA"/>
</dbReference>
<dbReference type="InterPro" id="IPR001789">
    <property type="entry name" value="Sig_transdc_resp-reg_receiver"/>
</dbReference>
<dbReference type="RefSeq" id="WP_109826874.1">
    <property type="nucleotide sequence ID" value="NZ_CP029494.1"/>
</dbReference>
<feature type="domain" description="Response regulatory" evidence="2">
    <location>
        <begin position="10"/>
        <end position="135"/>
    </location>
</feature>
<feature type="modified residue" description="4-aspartylphosphate" evidence="1">
    <location>
        <position position="68"/>
    </location>
</feature>
<dbReference type="CDD" id="cd17557">
    <property type="entry name" value="REC_Rcp-like"/>
    <property type="match status" value="1"/>
</dbReference>
<evidence type="ECO:0000256" key="1">
    <source>
        <dbReference type="PROSITE-ProRule" id="PRU00169"/>
    </source>
</evidence>
<dbReference type="InterPro" id="IPR052893">
    <property type="entry name" value="TCS_response_regulator"/>
</dbReference>
<organism evidence="3 4">
    <name type="scientific">Deinococcus irradiatisoli</name>
    <dbReference type="NCBI Taxonomy" id="2202254"/>
    <lineage>
        <taxon>Bacteria</taxon>
        <taxon>Thermotogati</taxon>
        <taxon>Deinococcota</taxon>
        <taxon>Deinococci</taxon>
        <taxon>Deinococcales</taxon>
        <taxon>Deinococcaceae</taxon>
        <taxon>Deinococcus</taxon>
    </lineage>
</organism>
<evidence type="ECO:0000313" key="4">
    <source>
        <dbReference type="Proteomes" id="UP000245368"/>
    </source>
</evidence>
<protein>
    <submittedName>
        <fullName evidence="3">Two-component system response regulator</fullName>
    </submittedName>
</protein>
<keyword evidence="4" id="KW-1185">Reference proteome</keyword>
<dbReference type="GO" id="GO:0000160">
    <property type="term" value="P:phosphorelay signal transduction system"/>
    <property type="evidence" value="ECO:0007669"/>
    <property type="project" value="InterPro"/>
</dbReference>
<dbReference type="SMART" id="SM00448">
    <property type="entry name" value="REC"/>
    <property type="match status" value="1"/>
</dbReference>
<dbReference type="Proteomes" id="UP000245368">
    <property type="component" value="Chromosome"/>
</dbReference>
<dbReference type="InterPro" id="IPR011006">
    <property type="entry name" value="CheY-like_superfamily"/>
</dbReference>
<dbReference type="Gene3D" id="3.40.50.2300">
    <property type="match status" value="1"/>
</dbReference>
<dbReference type="PANTHER" id="PTHR44520">
    <property type="entry name" value="RESPONSE REGULATOR RCP1-RELATED"/>
    <property type="match status" value="1"/>
</dbReference>
<accession>A0A2Z3JIL7</accession>
<gene>
    <name evidence="3" type="ORF">DKM44_08265</name>
</gene>
<evidence type="ECO:0000259" key="2">
    <source>
        <dbReference type="PROSITE" id="PS50110"/>
    </source>
</evidence>
<dbReference type="Pfam" id="PF00072">
    <property type="entry name" value="Response_reg"/>
    <property type="match status" value="1"/>
</dbReference>
<dbReference type="SUPFAM" id="SSF52172">
    <property type="entry name" value="CheY-like"/>
    <property type="match status" value="1"/>
</dbReference>
<sequence length="148" mass="16584">MQMPSHAPIQILLVEDNEPDVILTQEAFLDANLPTALEVARDGVEALQMLRREGRYAQSPRPDVILLDINMPRKNGLEVLAELKDDPALRTIPVVVLTTSQAEEDILRSYQSHASSYIVKPVEFDQFYSAIQALGQYMLGTVRLPPRS</sequence>
<dbReference type="KEGG" id="dez:DKM44_08265"/>
<keyword evidence="1" id="KW-0597">Phosphoprotein</keyword>
<dbReference type="PANTHER" id="PTHR44520:SF2">
    <property type="entry name" value="RESPONSE REGULATOR RCP1"/>
    <property type="match status" value="1"/>
</dbReference>